<accession>A0A814FGT3</accession>
<sequence length="144" mass="16307">MLTTATTTSPNHMVNYGSTDTISHLVLRHPRAHVIQSYGDGFGSYVERLLNVAHETHEAFPHLIRTLEDLINYFREELERTYSSYQFSIIAGQSFDHDQICANPSALIEHSGIKILIVSTIGCSYKCVTTTSNDQEDYHKSLSW</sequence>
<organism evidence="1 2">
    <name type="scientific">Adineta ricciae</name>
    <name type="common">Rotifer</name>
    <dbReference type="NCBI Taxonomy" id="249248"/>
    <lineage>
        <taxon>Eukaryota</taxon>
        <taxon>Metazoa</taxon>
        <taxon>Spiralia</taxon>
        <taxon>Gnathifera</taxon>
        <taxon>Rotifera</taxon>
        <taxon>Eurotatoria</taxon>
        <taxon>Bdelloidea</taxon>
        <taxon>Adinetida</taxon>
        <taxon>Adinetidae</taxon>
        <taxon>Adineta</taxon>
    </lineage>
</organism>
<gene>
    <name evidence="1" type="ORF">XAT740_LOCUS12153</name>
</gene>
<dbReference type="AlphaFoldDB" id="A0A814FGT3"/>
<name>A0A814FGT3_ADIRI</name>
<proteinExistence type="predicted"/>
<dbReference type="Proteomes" id="UP000663828">
    <property type="component" value="Unassembled WGS sequence"/>
</dbReference>
<keyword evidence="2" id="KW-1185">Reference proteome</keyword>
<protein>
    <submittedName>
        <fullName evidence="1">Uncharacterized protein</fullName>
    </submittedName>
</protein>
<reference evidence="1" key="1">
    <citation type="submission" date="2021-02" db="EMBL/GenBank/DDBJ databases">
        <authorList>
            <person name="Nowell W R."/>
        </authorList>
    </citation>
    <scope>NUCLEOTIDE SEQUENCE</scope>
</reference>
<evidence type="ECO:0000313" key="1">
    <source>
        <dbReference type="EMBL" id="CAF0980454.1"/>
    </source>
</evidence>
<evidence type="ECO:0000313" key="2">
    <source>
        <dbReference type="Proteomes" id="UP000663828"/>
    </source>
</evidence>
<dbReference type="EMBL" id="CAJNOR010000682">
    <property type="protein sequence ID" value="CAF0980454.1"/>
    <property type="molecule type" value="Genomic_DNA"/>
</dbReference>
<comment type="caution">
    <text evidence="1">The sequence shown here is derived from an EMBL/GenBank/DDBJ whole genome shotgun (WGS) entry which is preliminary data.</text>
</comment>